<feature type="domain" description="DUF1616" evidence="2">
    <location>
        <begin position="14"/>
        <end position="109"/>
    </location>
</feature>
<evidence type="ECO:0000313" key="3">
    <source>
        <dbReference type="EMBL" id="HHP67185.1"/>
    </source>
</evidence>
<keyword evidence="1" id="KW-0812">Transmembrane</keyword>
<proteinExistence type="predicted"/>
<reference evidence="3" key="1">
    <citation type="journal article" date="2020" name="mSystems">
        <title>Genome- and Community-Level Interaction Insights into Carbon Utilization and Element Cycling Functions of Hydrothermarchaeota in Hydrothermal Sediment.</title>
        <authorList>
            <person name="Zhou Z."/>
            <person name="Liu Y."/>
            <person name="Xu W."/>
            <person name="Pan J."/>
            <person name="Luo Z.H."/>
            <person name="Li M."/>
        </authorList>
    </citation>
    <scope>NUCLEOTIDE SEQUENCE [LARGE SCALE GENOMIC DNA]</scope>
    <source>
        <strain evidence="3">SpSt-110</strain>
    </source>
</reference>
<keyword evidence="1" id="KW-0472">Membrane</keyword>
<evidence type="ECO:0000256" key="1">
    <source>
        <dbReference type="SAM" id="Phobius"/>
    </source>
</evidence>
<gene>
    <name evidence="3" type="ORF">ENM60_00050</name>
</gene>
<feature type="transmembrane region" description="Helical" evidence="1">
    <location>
        <begin position="24"/>
        <end position="43"/>
    </location>
</feature>
<organism evidence="3">
    <name type="scientific">Thermogladius calderae</name>
    <dbReference type="NCBI Taxonomy" id="1200300"/>
    <lineage>
        <taxon>Archaea</taxon>
        <taxon>Thermoproteota</taxon>
        <taxon>Thermoprotei</taxon>
        <taxon>Desulfurococcales</taxon>
        <taxon>Desulfurococcaceae</taxon>
        <taxon>Thermogladius</taxon>
    </lineage>
</organism>
<comment type="caution">
    <text evidence="3">The sequence shown here is derived from an EMBL/GenBank/DDBJ whole genome shotgun (WGS) entry which is preliminary data.</text>
</comment>
<accession>A0A7J3XX95</accession>
<evidence type="ECO:0000259" key="2">
    <source>
        <dbReference type="Pfam" id="PF07760"/>
    </source>
</evidence>
<keyword evidence="1" id="KW-1133">Transmembrane helix</keyword>
<name>A0A7J3XX95_9CREN</name>
<protein>
    <submittedName>
        <fullName evidence="3">DUF1616 domain-containing protein</fullName>
    </submittedName>
</protein>
<feature type="transmembrane region" description="Helical" evidence="1">
    <location>
        <begin position="81"/>
        <end position="101"/>
    </location>
</feature>
<dbReference type="Pfam" id="PF07760">
    <property type="entry name" value="DUF1616"/>
    <property type="match status" value="1"/>
</dbReference>
<dbReference type="InterPro" id="IPR011674">
    <property type="entry name" value="DUF1616"/>
</dbReference>
<feature type="transmembrane region" description="Helical" evidence="1">
    <location>
        <begin position="55"/>
        <end position="75"/>
    </location>
</feature>
<dbReference type="EMBL" id="DRYK01000002">
    <property type="protein sequence ID" value="HHP67185.1"/>
    <property type="molecule type" value="Genomic_DNA"/>
</dbReference>
<dbReference type="AlphaFoldDB" id="A0A7J3XX95"/>
<sequence>MTAITLILVVSLDSCQCLTPLRYFFGSIFVLFLPGYTLVRALYPRRELSPIEELALSIGLSLAVVPLVGLVLNYTPFGIRITPVLASLSVLVALQSLIGLYREYVVVRENLPS</sequence>